<dbReference type="HOGENOM" id="CLU_1553977_0_0_11"/>
<reference evidence="1 2" key="1">
    <citation type="journal article" date="2011" name="BMC Genomics">
        <title>Genome-wide analysis of the role of GlnR in Streptomyces venezuelae provides new insights into global nitrogen regulation in actinomycetes.</title>
        <authorList>
            <person name="Pullan S.T."/>
            <person name="Bibb M.J."/>
            <person name="Merrick M."/>
        </authorList>
    </citation>
    <scope>NUCLEOTIDE SEQUENCE [LARGE SCALE GENOMIC DNA]</scope>
    <source>
        <strain evidence="1">ATCC 10712</strain>
    </source>
</reference>
<protein>
    <recommendedName>
        <fullName evidence="3">PIN domain-containing protein</fullName>
    </recommendedName>
</protein>
<proteinExistence type="predicted"/>
<dbReference type="eggNOG" id="ENOG503320U">
    <property type="taxonomic scope" value="Bacteria"/>
</dbReference>
<evidence type="ECO:0008006" key="3">
    <source>
        <dbReference type="Google" id="ProtNLM"/>
    </source>
</evidence>
<organism evidence="1 2">
    <name type="scientific">Streptomyces venezuelae (strain ATCC 10712 / CBS 650.69 / DSM 40230 / JCM 4526 / NBRC 13096 / PD 04745)</name>
    <dbReference type="NCBI Taxonomy" id="953739"/>
    <lineage>
        <taxon>Bacteria</taxon>
        <taxon>Bacillati</taxon>
        <taxon>Actinomycetota</taxon>
        <taxon>Actinomycetes</taxon>
        <taxon>Kitasatosporales</taxon>
        <taxon>Streptomycetaceae</taxon>
        <taxon>Streptomyces</taxon>
    </lineage>
</organism>
<name>F2RE62_STRVP</name>
<dbReference type="GeneID" id="51861906"/>
<dbReference type="AlphaFoldDB" id="F2RE62"/>
<dbReference type="InterPro" id="IPR045685">
    <property type="entry name" value="DUF6190"/>
</dbReference>
<sequence>MRSDANPVAFIDATAFMGMHSEDDAVRVAAKAFFADRLAAGDAGAVVMSWEQVGRCDDLVWGYERGVQDEYYPFMDVLHTDLAVDRVPYTEDDVRRAFTEPALDGLPTHERLLLAQVIGRGGVLHTASPRLTGAAGLPVVPLAPPAPAGAPAPGEEPSFPAYLEDLYQRSLVLTVVSENL</sequence>
<dbReference type="OrthoDB" id="3078217at2"/>
<evidence type="ECO:0000313" key="1">
    <source>
        <dbReference type="EMBL" id="CCA54602.1"/>
    </source>
</evidence>
<evidence type="ECO:0000313" key="2">
    <source>
        <dbReference type="Proteomes" id="UP000006854"/>
    </source>
</evidence>
<dbReference type="EMBL" id="FR845719">
    <property type="protein sequence ID" value="CCA54602.1"/>
    <property type="molecule type" value="Genomic_DNA"/>
</dbReference>
<dbReference type="RefSeq" id="WP_015032520.1">
    <property type="nucleotide sequence ID" value="NC_018750.1"/>
</dbReference>
<dbReference type="Pfam" id="PF19689">
    <property type="entry name" value="DUF6190"/>
    <property type="match status" value="1"/>
</dbReference>
<dbReference type="PATRIC" id="fig|953739.5.peg.3380"/>
<dbReference type="STRING" id="953739.SVEN_1315"/>
<keyword evidence="2" id="KW-1185">Reference proteome</keyword>
<dbReference type="KEGG" id="sve:SVEN_1315"/>
<accession>F2RE62</accession>
<gene>
    <name evidence="1" type="ordered locus">SVEN_1315</name>
</gene>
<dbReference type="Proteomes" id="UP000006854">
    <property type="component" value="Chromosome"/>
</dbReference>